<feature type="region of interest" description="Disordered" evidence="1">
    <location>
        <begin position="44"/>
        <end position="72"/>
    </location>
</feature>
<dbReference type="EMBL" id="JADCNM010000005">
    <property type="protein sequence ID" value="KAG0481999.1"/>
    <property type="molecule type" value="Genomic_DNA"/>
</dbReference>
<evidence type="ECO:0000256" key="1">
    <source>
        <dbReference type="SAM" id="MobiDB-lite"/>
    </source>
</evidence>
<dbReference type="EMBL" id="JADCNL010000005">
    <property type="protein sequence ID" value="KAG0479420.1"/>
    <property type="molecule type" value="Genomic_DNA"/>
</dbReference>
<evidence type="ECO:0000313" key="4">
    <source>
        <dbReference type="Proteomes" id="UP000636800"/>
    </source>
</evidence>
<dbReference type="Proteomes" id="UP000636800">
    <property type="component" value="Chromosome 5"/>
</dbReference>
<organism evidence="3 5">
    <name type="scientific">Vanilla planifolia</name>
    <name type="common">Vanilla</name>
    <dbReference type="NCBI Taxonomy" id="51239"/>
    <lineage>
        <taxon>Eukaryota</taxon>
        <taxon>Viridiplantae</taxon>
        <taxon>Streptophyta</taxon>
        <taxon>Embryophyta</taxon>
        <taxon>Tracheophyta</taxon>
        <taxon>Spermatophyta</taxon>
        <taxon>Magnoliopsida</taxon>
        <taxon>Liliopsida</taxon>
        <taxon>Asparagales</taxon>
        <taxon>Orchidaceae</taxon>
        <taxon>Vanilloideae</taxon>
        <taxon>Vanilleae</taxon>
        <taxon>Vanilla</taxon>
    </lineage>
</organism>
<evidence type="ECO:0000313" key="5">
    <source>
        <dbReference type="Proteomes" id="UP000639772"/>
    </source>
</evidence>
<accession>A0A835R079</accession>
<evidence type="ECO:0000313" key="3">
    <source>
        <dbReference type="EMBL" id="KAG0481999.1"/>
    </source>
</evidence>
<dbReference type="Proteomes" id="UP000639772">
    <property type="component" value="Unassembled WGS sequence"/>
</dbReference>
<keyword evidence="4" id="KW-1185">Reference proteome</keyword>
<comment type="caution">
    <text evidence="3">The sequence shown here is derived from an EMBL/GenBank/DDBJ whole genome shotgun (WGS) entry which is preliminary data.</text>
</comment>
<sequence>MVVASRAYMAGHIMRSASLLFTPDLRALCHPPLDTINLLAPVASAAHQPDHPSPKGKPPLPYITSAASSSLH</sequence>
<gene>
    <name evidence="3" type="ORF">HPP92_010083</name>
    <name evidence="2" type="ORF">HPP92_010278</name>
</gene>
<proteinExistence type="predicted"/>
<reference evidence="4 5" key="1">
    <citation type="journal article" date="2020" name="Nat. Food">
        <title>A phased Vanilla planifolia genome enables genetic improvement of flavour and production.</title>
        <authorList>
            <person name="Hasing T."/>
            <person name="Tang H."/>
            <person name="Brym M."/>
            <person name="Khazi F."/>
            <person name="Huang T."/>
            <person name="Chambers A.H."/>
        </authorList>
    </citation>
    <scope>NUCLEOTIDE SEQUENCE [LARGE SCALE GENOMIC DNA]</scope>
    <source>
        <tissue evidence="3">Leaf</tissue>
    </source>
</reference>
<evidence type="ECO:0000313" key="2">
    <source>
        <dbReference type="EMBL" id="KAG0479420.1"/>
    </source>
</evidence>
<dbReference type="AlphaFoldDB" id="A0A835R079"/>
<protein>
    <submittedName>
        <fullName evidence="3">Uncharacterized protein</fullName>
    </submittedName>
</protein>
<name>A0A835R079_VANPL</name>